<evidence type="ECO:0000313" key="3">
    <source>
        <dbReference type="Proteomes" id="UP000054815"/>
    </source>
</evidence>
<dbReference type="AlphaFoldDB" id="A0A0V0YJH5"/>
<protein>
    <submittedName>
        <fullName evidence="2">Uncharacterized protein</fullName>
    </submittedName>
</protein>
<feature type="region of interest" description="Disordered" evidence="1">
    <location>
        <begin position="1"/>
        <end position="26"/>
    </location>
</feature>
<sequence length="324" mass="36593">MKNQLPALHPSRRLDSKSSRQTSKKAVKTQIKSTVYQLILEHQTVGSVEGSNKKRLCRCLAERLKQKTIRTRRSKLAVRSVPFSALQMEDCPGTDLPAFYTTGTTIFWHQPALSTSSSKLVPWFKAFETESNKLGTNFFSMSCILLNNSETSVIWTTKYEAARSFFGAYTAFVLSTISHYASVAVWKAAPLMMGGEVQPMEVEREQILGMAEQAYLRVSEDWLTRAGCLELERCWKPFWIINPLVLKRLIDWPFTAAKVRLRVTFSPTARRVRSGIGTTLCNGWRSEATSTGELGGQEKPDWLGGQQPDERGSDEEVQSRKKPE</sequence>
<name>A0A0V0YJH5_TRIPS</name>
<accession>A0A0V0YJH5</accession>
<evidence type="ECO:0000256" key="1">
    <source>
        <dbReference type="SAM" id="MobiDB-lite"/>
    </source>
</evidence>
<reference evidence="2 3" key="1">
    <citation type="submission" date="2015-01" db="EMBL/GenBank/DDBJ databases">
        <title>Evolution of Trichinella species and genotypes.</title>
        <authorList>
            <person name="Korhonen P.K."/>
            <person name="Edoardo P."/>
            <person name="Giuseppe L.R."/>
            <person name="Gasser R.B."/>
        </authorList>
    </citation>
    <scope>NUCLEOTIDE SEQUENCE [LARGE SCALE GENOMIC DNA]</scope>
    <source>
        <strain evidence="2">ISS141</strain>
    </source>
</reference>
<evidence type="ECO:0000313" key="2">
    <source>
        <dbReference type="EMBL" id="KRY00320.1"/>
    </source>
</evidence>
<comment type="caution">
    <text evidence="2">The sequence shown here is derived from an EMBL/GenBank/DDBJ whole genome shotgun (WGS) entry which is preliminary data.</text>
</comment>
<feature type="compositionally biased region" description="Polar residues" evidence="1">
    <location>
        <begin position="283"/>
        <end position="292"/>
    </location>
</feature>
<dbReference type="EMBL" id="JYDU01000009">
    <property type="protein sequence ID" value="KRY00320.1"/>
    <property type="molecule type" value="Genomic_DNA"/>
</dbReference>
<gene>
    <name evidence="2" type="ORF">T4E_6388</name>
</gene>
<feature type="region of interest" description="Disordered" evidence="1">
    <location>
        <begin position="283"/>
        <end position="324"/>
    </location>
</feature>
<organism evidence="2 3">
    <name type="scientific">Trichinella pseudospiralis</name>
    <name type="common">Parasitic roundworm</name>
    <dbReference type="NCBI Taxonomy" id="6337"/>
    <lineage>
        <taxon>Eukaryota</taxon>
        <taxon>Metazoa</taxon>
        <taxon>Ecdysozoa</taxon>
        <taxon>Nematoda</taxon>
        <taxon>Enoplea</taxon>
        <taxon>Dorylaimia</taxon>
        <taxon>Trichinellida</taxon>
        <taxon>Trichinellidae</taxon>
        <taxon>Trichinella</taxon>
    </lineage>
</organism>
<proteinExistence type="predicted"/>
<dbReference type="Proteomes" id="UP000054815">
    <property type="component" value="Unassembled WGS sequence"/>
</dbReference>